<evidence type="ECO:0000256" key="7">
    <source>
        <dbReference type="ARBA" id="ARBA00031285"/>
    </source>
</evidence>
<dbReference type="GO" id="GO:0008270">
    <property type="term" value="F:zinc ion binding"/>
    <property type="evidence" value="ECO:0007669"/>
    <property type="project" value="InterPro"/>
</dbReference>
<evidence type="ECO:0000259" key="8">
    <source>
        <dbReference type="PROSITE" id="PS51346"/>
    </source>
</evidence>
<proteinExistence type="predicted"/>
<feature type="domain" description="Zn-dependent PLC" evidence="8">
    <location>
        <begin position="1"/>
        <end position="119"/>
    </location>
</feature>
<sequence>MSMFYFGAACHLIQDANVPHHVNNKLLKNHRQFELWIISKIIMGEHFEAKKGIKRYKDIDEYIQNNALTANSAYYRFRNIENRNERYCGVATIIIQEAQITTAGFMLDFYEELNKKVTC</sequence>
<name>A0A645F9R3_9ZZZZ</name>
<evidence type="ECO:0000256" key="2">
    <source>
        <dbReference type="ARBA" id="ARBA00018391"/>
    </source>
</evidence>
<evidence type="ECO:0000313" key="9">
    <source>
        <dbReference type="EMBL" id="MPN11118.1"/>
    </source>
</evidence>
<dbReference type="InterPro" id="IPR001531">
    <property type="entry name" value="Zn_PLipaseC"/>
</dbReference>
<evidence type="ECO:0000256" key="1">
    <source>
        <dbReference type="ARBA" id="ARBA00012018"/>
    </source>
</evidence>
<protein>
    <recommendedName>
        <fullName evidence="2">Phospholipase C</fullName>
        <ecNumber evidence="1">3.1.4.3</ecNumber>
    </recommendedName>
    <alternativeName>
        <fullName evidence="7">Phosphatidylcholine cholinephosphohydrolase</fullName>
    </alternativeName>
</protein>
<dbReference type="GO" id="GO:0034480">
    <property type="term" value="F:phosphatidylcholine phospholipase C activity"/>
    <property type="evidence" value="ECO:0007669"/>
    <property type="project" value="UniProtKB-EC"/>
</dbReference>
<dbReference type="Gene3D" id="1.10.575.10">
    <property type="entry name" value="P1 Nuclease"/>
    <property type="match status" value="1"/>
</dbReference>
<gene>
    <name evidence="9" type="ORF">SDC9_158419</name>
</gene>
<dbReference type="AlphaFoldDB" id="A0A645F9R3"/>
<dbReference type="PROSITE" id="PS51346">
    <property type="entry name" value="PROKAR_ZN_DEPEND_PLPC_2"/>
    <property type="match status" value="1"/>
</dbReference>
<keyword evidence="4" id="KW-0732">Signal</keyword>
<accession>A0A645F9R3</accession>
<keyword evidence="5" id="KW-0378">Hydrolase</keyword>
<dbReference type="SUPFAM" id="SSF48537">
    <property type="entry name" value="Phospholipase C/P1 nuclease"/>
    <property type="match status" value="1"/>
</dbReference>
<evidence type="ECO:0000256" key="3">
    <source>
        <dbReference type="ARBA" id="ARBA00022723"/>
    </source>
</evidence>
<dbReference type="Pfam" id="PF00882">
    <property type="entry name" value="Zn_dep_PLPC"/>
    <property type="match status" value="1"/>
</dbReference>
<keyword evidence="6" id="KW-0862">Zinc</keyword>
<evidence type="ECO:0000256" key="6">
    <source>
        <dbReference type="ARBA" id="ARBA00022833"/>
    </source>
</evidence>
<dbReference type="CDD" id="cd11009">
    <property type="entry name" value="Zn_dep_PLPC"/>
    <property type="match status" value="1"/>
</dbReference>
<keyword evidence="3" id="KW-0479">Metal-binding</keyword>
<dbReference type="EC" id="3.1.4.3" evidence="1"/>
<reference evidence="9" key="1">
    <citation type="submission" date="2019-08" db="EMBL/GenBank/DDBJ databases">
        <authorList>
            <person name="Kucharzyk K."/>
            <person name="Murdoch R.W."/>
            <person name="Higgins S."/>
            <person name="Loffler F."/>
        </authorList>
    </citation>
    <scope>NUCLEOTIDE SEQUENCE</scope>
</reference>
<organism evidence="9">
    <name type="scientific">bioreactor metagenome</name>
    <dbReference type="NCBI Taxonomy" id="1076179"/>
    <lineage>
        <taxon>unclassified sequences</taxon>
        <taxon>metagenomes</taxon>
        <taxon>ecological metagenomes</taxon>
    </lineage>
</organism>
<dbReference type="InterPro" id="IPR008947">
    <property type="entry name" value="PLipase_C/P1_nuclease_dom_sf"/>
</dbReference>
<comment type="caution">
    <text evidence="9">The sequence shown here is derived from an EMBL/GenBank/DDBJ whole genome shotgun (WGS) entry which is preliminary data.</text>
</comment>
<dbReference type="EMBL" id="VSSQ01057314">
    <property type="protein sequence ID" value="MPN11118.1"/>
    <property type="molecule type" value="Genomic_DNA"/>
</dbReference>
<dbReference type="InterPro" id="IPR029002">
    <property type="entry name" value="PLPC/GPLD1"/>
</dbReference>
<evidence type="ECO:0000256" key="5">
    <source>
        <dbReference type="ARBA" id="ARBA00022801"/>
    </source>
</evidence>
<evidence type="ECO:0000256" key="4">
    <source>
        <dbReference type="ARBA" id="ARBA00022729"/>
    </source>
</evidence>